<sequence>MQVIMVAGRAGEGKTTFSDICIGILAKHDIMADKVPFAQGVKDTARSMGWDGVKDNKGRRLLQQVGNTGREYNTDIWAQQAVDIIEAEEAVNAYDVIFIDDWRFMNEGTKVVLNAYPTTLKLRVIRPKEFHTLYGSVLYNDTSETGLPEADSVEGFNFYDRLIYNTNGLEGLREEAVDFINEVLLPKLDRHNA</sequence>
<protein>
    <recommendedName>
        <fullName evidence="2">NadR/Ttd14 AAA domain-containing protein</fullName>
    </recommendedName>
</protein>
<name>A0A0F9RCS8_9ZZZZ</name>
<comment type="caution">
    <text evidence="1">The sequence shown here is derived from an EMBL/GenBank/DDBJ whole genome shotgun (WGS) entry which is preliminary data.</text>
</comment>
<organism evidence="1">
    <name type="scientific">marine sediment metagenome</name>
    <dbReference type="NCBI Taxonomy" id="412755"/>
    <lineage>
        <taxon>unclassified sequences</taxon>
        <taxon>metagenomes</taxon>
        <taxon>ecological metagenomes</taxon>
    </lineage>
</organism>
<dbReference type="AlphaFoldDB" id="A0A0F9RCS8"/>
<reference evidence="1" key="1">
    <citation type="journal article" date="2015" name="Nature">
        <title>Complex archaea that bridge the gap between prokaryotes and eukaryotes.</title>
        <authorList>
            <person name="Spang A."/>
            <person name="Saw J.H."/>
            <person name="Jorgensen S.L."/>
            <person name="Zaremba-Niedzwiedzka K."/>
            <person name="Martijn J."/>
            <person name="Lind A.E."/>
            <person name="van Eijk R."/>
            <person name="Schleper C."/>
            <person name="Guy L."/>
            <person name="Ettema T.J."/>
        </authorList>
    </citation>
    <scope>NUCLEOTIDE SEQUENCE</scope>
</reference>
<accession>A0A0F9RCS8</accession>
<dbReference type="Gene3D" id="3.40.50.300">
    <property type="entry name" value="P-loop containing nucleotide triphosphate hydrolases"/>
    <property type="match status" value="1"/>
</dbReference>
<proteinExistence type="predicted"/>
<dbReference type="EMBL" id="LAZR01000932">
    <property type="protein sequence ID" value="KKN54330.1"/>
    <property type="molecule type" value="Genomic_DNA"/>
</dbReference>
<gene>
    <name evidence="1" type="ORF">LCGC14_0593080</name>
</gene>
<evidence type="ECO:0008006" key="2">
    <source>
        <dbReference type="Google" id="ProtNLM"/>
    </source>
</evidence>
<evidence type="ECO:0000313" key="1">
    <source>
        <dbReference type="EMBL" id="KKN54330.1"/>
    </source>
</evidence>
<dbReference type="SUPFAM" id="SSF52540">
    <property type="entry name" value="P-loop containing nucleoside triphosphate hydrolases"/>
    <property type="match status" value="1"/>
</dbReference>
<dbReference type="InterPro" id="IPR027417">
    <property type="entry name" value="P-loop_NTPase"/>
</dbReference>